<comment type="subcellular location">
    <subcellularLocation>
        <location evidence="4">Cytoplasm</location>
    </subcellularLocation>
    <subcellularLocation>
        <location evidence="4">Nucleus</location>
    </subcellularLocation>
</comment>
<keyword evidence="3 4" id="KW-0539">Nucleus</keyword>
<dbReference type="InterPro" id="IPR001353">
    <property type="entry name" value="Proteasome_sua/b"/>
</dbReference>
<dbReference type="EMBL" id="HBHJ01011718">
    <property type="protein sequence ID" value="CAD9679685.1"/>
    <property type="molecule type" value="Transcribed_RNA"/>
</dbReference>
<dbReference type="InterPro" id="IPR016050">
    <property type="entry name" value="Proteasome_bsu_CS"/>
</dbReference>
<dbReference type="Gene3D" id="3.60.20.10">
    <property type="entry name" value="Glutamine Phosphoribosylpyrophosphate, subunit 1, domain 1"/>
    <property type="match status" value="1"/>
</dbReference>
<dbReference type="InterPro" id="IPR029055">
    <property type="entry name" value="Ntn_hydrolases_N"/>
</dbReference>
<comment type="similarity">
    <text evidence="4">Belongs to the peptidase T1B family.</text>
</comment>
<sequence>MMPWEEEGSREKTVAWRVLVLVALTAAEASMMPWEAPAGAAPVQHTTRPIVTGTSVIGIKYKDGVMLAADTLASYGTLAMFKDVERIHKVSDSCLIGAGGEYSDFQKIQQVLDRLTSEDRNMDDGHQTSPSEIFHYLRAVMYQRRNKMNPLWNHVLVAGFKEGKSFLGSVDLIGTAFEDDFLATGFGSYLAIPILRKKWRPDLDEGEARALLEECLRVLFYRDCRALNKIRLAKATAEGSVISDPYTLETSWSAASFQTVKGGLDADGGW</sequence>
<reference evidence="6" key="1">
    <citation type="submission" date="2021-01" db="EMBL/GenBank/DDBJ databases">
        <authorList>
            <person name="Corre E."/>
            <person name="Pelletier E."/>
            <person name="Niang G."/>
            <person name="Scheremetjew M."/>
            <person name="Finn R."/>
            <person name="Kale V."/>
            <person name="Holt S."/>
            <person name="Cochrane G."/>
            <person name="Meng A."/>
            <person name="Brown T."/>
            <person name="Cohen L."/>
        </authorList>
    </citation>
    <scope>NUCLEOTIDE SEQUENCE</scope>
    <source>
        <strain evidence="6">CCMP1243</strain>
    </source>
</reference>
<dbReference type="GO" id="GO:0051603">
    <property type="term" value="P:proteolysis involved in protein catabolic process"/>
    <property type="evidence" value="ECO:0007669"/>
    <property type="project" value="InterPro"/>
</dbReference>
<protein>
    <recommendedName>
        <fullName evidence="4">Proteasome subunit beta</fullName>
    </recommendedName>
</protein>
<keyword evidence="1 4" id="KW-0963">Cytoplasm</keyword>
<organism evidence="6">
    <name type="scientific">Rhizochromulina marina</name>
    <dbReference type="NCBI Taxonomy" id="1034831"/>
    <lineage>
        <taxon>Eukaryota</taxon>
        <taxon>Sar</taxon>
        <taxon>Stramenopiles</taxon>
        <taxon>Ochrophyta</taxon>
        <taxon>Dictyochophyceae</taxon>
        <taxon>Rhizochromulinales</taxon>
        <taxon>Rhizochromulina</taxon>
    </lineage>
</organism>
<evidence type="ECO:0000256" key="1">
    <source>
        <dbReference type="ARBA" id="ARBA00022490"/>
    </source>
</evidence>
<dbReference type="PANTHER" id="PTHR32194:SF6">
    <property type="entry name" value="PROTEASOME SUBUNIT BETA"/>
    <property type="match status" value="1"/>
</dbReference>
<dbReference type="InterPro" id="IPR023333">
    <property type="entry name" value="Proteasome_suB-type"/>
</dbReference>
<dbReference type="GO" id="GO:0019774">
    <property type="term" value="C:proteasome core complex, beta-subunit complex"/>
    <property type="evidence" value="ECO:0007669"/>
    <property type="project" value="UniProtKB-UniRule"/>
</dbReference>
<accession>A0A7S2RSS8</accession>
<feature type="chain" id="PRO_5031342922" description="Proteasome subunit beta" evidence="5">
    <location>
        <begin position="30"/>
        <end position="270"/>
    </location>
</feature>
<dbReference type="Pfam" id="PF00227">
    <property type="entry name" value="Proteasome"/>
    <property type="match status" value="1"/>
</dbReference>
<dbReference type="PIRSF" id="PIRSF001213">
    <property type="entry name" value="Psome_endopept_beta"/>
    <property type="match status" value="1"/>
</dbReference>
<evidence type="ECO:0000256" key="5">
    <source>
        <dbReference type="SAM" id="SignalP"/>
    </source>
</evidence>
<dbReference type="GO" id="GO:0005634">
    <property type="term" value="C:nucleus"/>
    <property type="evidence" value="ECO:0007669"/>
    <property type="project" value="UniProtKB-SubCell"/>
</dbReference>
<name>A0A7S2RSS8_9STRA</name>
<dbReference type="GO" id="GO:0005737">
    <property type="term" value="C:cytoplasm"/>
    <property type="evidence" value="ECO:0007669"/>
    <property type="project" value="UniProtKB-SubCell"/>
</dbReference>
<dbReference type="CDD" id="cd03760">
    <property type="entry name" value="proteasome_beta_type_4"/>
    <property type="match status" value="1"/>
</dbReference>
<keyword evidence="2 4" id="KW-0647">Proteasome</keyword>
<feature type="signal peptide" evidence="5">
    <location>
        <begin position="1"/>
        <end position="29"/>
    </location>
</feature>
<evidence type="ECO:0000256" key="4">
    <source>
        <dbReference type="PIRNR" id="PIRNR001213"/>
    </source>
</evidence>
<evidence type="ECO:0000256" key="3">
    <source>
        <dbReference type="ARBA" id="ARBA00023242"/>
    </source>
</evidence>
<evidence type="ECO:0000313" key="6">
    <source>
        <dbReference type="EMBL" id="CAD9679685.1"/>
    </source>
</evidence>
<gene>
    <name evidence="6" type="ORF">RMAR1173_LOCUS7623</name>
</gene>
<dbReference type="InterPro" id="IPR016295">
    <property type="entry name" value="Proteasome_beta4"/>
</dbReference>
<dbReference type="PROSITE" id="PS51476">
    <property type="entry name" value="PROTEASOME_BETA_2"/>
    <property type="match status" value="1"/>
</dbReference>
<evidence type="ECO:0000256" key="2">
    <source>
        <dbReference type="ARBA" id="ARBA00022942"/>
    </source>
</evidence>
<keyword evidence="5" id="KW-0732">Signal</keyword>
<dbReference type="PROSITE" id="PS00854">
    <property type="entry name" value="PROTEASOME_BETA_1"/>
    <property type="match status" value="1"/>
</dbReference>
<comment type="function">
    <text evidence="4">Non-catalytic component of the proteasome.</text>
</comment>
<proteinExistence type="inferred from homology"/>
<dbReference type="PANTHER" id="PTHR32194">
    <property type="entry name" value="METALLOPROTEASE TLDD"/>
    <property type="match status" value="1"/>
</dbReference>
<dbReference type="SUPFAM" id="SSF56235">
    <property type="entry name" value="N-terminal nucleophile aminohydrolases (Ntn hydrolases)"/>
    <property type="match status" value="1"/>
</dbReference>
<dbReference type="AlphaFoldDB" id="A0A7S2RSS8"/>